<name>A0A6A6IXW7_9PLEO</name>
<accession>A0A6A6IXW7</accession>
<evidence type="ECO:0000313" key="2">
    <source>
        <dbReference type="EMBL" id="KAF2255148.1"/>
    </source>
</evidence>
<feature type="region of interest" description="Disordered" evidence="1">
    <location>
        <begin position="61"/>
        <end position="91"/>
    </location>
</feature>
<organism evidence="2 3">
    <name type="scientific">Trematosphaeria pertusa</name>
    <dbReference type="NCBI Taxonomy" id="390896"/>
    <lineage>
        <taxon>Eukaryota</taxon>
        <taxon>Fungi</taxon>
        <taxon>Dikarya</taxon>
        <taxon>Ascomycota</taxon>
        <taxon>Pezizomycotina</taxon>
        <taxon>Dothideomycetes</taxon>
        <taxon>Pleosporomycetidae</taxon>
        <taxon>Pleosporales</taxon>
        <taxon>Massarineae</taxon>
        <taxon>Trematosphaeriaceae</taxon>
        <taxon>Trematosphaeria</taxon>
    </lineage>
</organism>
<feature type="compositionally biased region" description="Low complexity" evidence="1">
    <location>
        <begin position="455"/>
        <end position="468"/>
    </location>
</feature>
<feature type="region of interest" description="Disordered" evidence="1">
    <location>
        <begin position="124"/>
        <end position="218"/>
    </location>
</feature>
<evidence type="ECO:0000313" key="3">
    <source>
        <dbReference type="Proteomes" id="UP000800094"/>
    </source>
</evidence>
<feature type="compositionally biased region" description="Basic residues" evidence="1">
    <location>
        <begin position="427"/>
        <end position="436"/>
    </location>
</feature>
<feature type="region of interest" description="Disordered" evidence="1">
    <location>
        <begin position="391"/>
        <end position="507"/>
    </location>
</feature>
<dbReference type="AlphaFoldDB" id="A0A6A6IXW7"/>
<feature type="compositionally biased region" description="Low complexity" evidence="1">
    <location>
        <begin position="10"/>
        <end position="30"/>
    </location>
</feature>
<proteinExistence type="predicted"/>
<reference evidence="2" key="1">
    <citation type="journal article" date="2020" name="Stud. Mycol.">
        <title>101 Dothideomycetes genomes: a test case for predicting lifestyles and emergence of pathogens.</title>
        <authorList>
            <person name="Haridas S."/>
            <person name="Albert R."/>
            <person name="Binder M."/>
            <person name="Bloem J."/>
            <person name="Labutti K."/>
            <person name="Salamov A."/>
            <person name="Andreopoulos B."/>
            <person name="Baker S."/>
            <person name="Barry K."/>
            <person name="Bills G."/>
            <person name="Bluhm B."/>
            <person name="Cannon C."/>
            <person name="Castanera R."/>
            <person name="Culley D."/>
            <person name="Daum C."/>
            <person name="Ezra D."/>
            <person name="Gonzalez J."/>
            <person name="Henrissat B."/>
            <person name="Kuo A."/>
            <person name="Liang C."/>
            <person name="Lipzen A."/>
            <person name="Lutzoni F."/>
            <person name="Magnuson J."/>
            <person name="Mondo S."/>
            <person name="Nolan M."/>
            <person name="Ohm R."/>
            <person name="Pangilinan J."/>
            <person name="Park H.-J."/>
            <person name="Ramirez L."/>
            <person name="Alfaro M."/>
            <person name="Sun H."/>
            <person name="Tritt A."/>
            <person name="Yoshinaga Y."/>
            <person name="Zwiers L.-H."/>
            <person name="Turgeon B."/>
            <person name="Goodwin S."/>
            <person name="Spatafora J."/>
            <person name="Crous P."/>
            <person name="Grigoriev I."/>
        </authorList>
    </citation>
    <scope>NUCLEOTIDE SEQUENCE</scope>
    <source>
        <strain evidence="2">CBS 122368</strain>
    </source>
</reference>
<feature type="compositionally biased region" description="Basic residues" evidence="1">
    <location>
        <begin position="475"/>
        <end position="491"/>
    </location>
</feature>
<feature type="compositionally biased region" description="Basic and acidic residues" evidence="1">
    <location>
        <begin position="148"/>
        <end position="159"/>
    </location>
</feature>
<protein>
    <submittedName>
        <fullName evidence="2">Uncharacterized protein</fullName>
    </submittedName>
</protein>
<dbReference type="GeneID" id="54587909"/>
<dbReference type="RefSeq" id="XP_033690152.1">
    <property type="nucleotide sequence ID" value="XM_033834579.1"/>
</dbReference>
<feature type="compositionally biased region" description="Basic and acidic residues" evidence="1">
    <location>
        <begin position="437"/>
        <end position="446"/>
    </location>
</feature>
<dbReference type="Proteomes" id="UP000800094">
    <property type="component" value="Unassembled WGS sequence"/>
</dbReference>
<keyword evidence="3" id="KW-1185">Reference proteome</keyword>
<evidence type="ECO:0000256" key="1">
    <source>
        <dbReference type="SAM" id="MobiDB-lite"/>
    </source>
</evidence>
<dbReference type="OrthoDB" id="3800146at2759"/>
<feature type="compositionally biased region" description="Low complexity" evidence="1">
    <location>
        <begin position="129"/>
        <end position="141"/>
    </location>
</feature>
<feature type="region of interest" description="Disordered" evidence="1">
    <location>
        <begin position="1"/>
        <end position="30"/>
    </location>
</feature>
<gene>
    <name evidence="2" type="ORF">BU26DRAFT_583797</name>
</gene>
<dbReference type="EMBL" id="ML987190">
    <property type="protein sequence ID" value="KAF2255148.1"/>
    <property type="molecule type" value="Genomic_DNA"/>
</dbReference>
<sequence length="522" mass="56398">MSAPASPIRASPLASPATMASSSAPATAAAAADRIFDTTLDVGSPLSEVGLFTHKSPQDVHMAPTIHPTVPASKTTPRSPPLTPDEVEVGQDENVKVGLPGTIGKLCADLELQSHAIDAQLNDLHSSKHSPAPAASSAGLPSPVPSETTDRSPECHGNEIDTQQASKKRKRGSDHENAANASNAHQPDHDSPPSKKRNISGVAQKVSKTRQPKEDERLIRQSRDLELLMRKEEVSIAAKAKGTNILLKKSIKAMKYGPKAITFDQIENKKPLTSPPPGATLPTFWDPFARRHLREQKVEVTVADSVSRDSPNDPDVREVSLTQSLKIFQVTTVPRGQGGESAHLDKDIRKYPTWYPHIWIEDDEGKHGTIYIRKVSPEDLKALREQAAARDRFMMGQGVVPRPRQRKTAPKAPTPPQKPHQTTGNQMKHRVGKKGKAGREAAKEGLQDAQKNHGPSHSPSPLSLSSSPAPSPPRTRAKATSKAERRQHKKSDRASKVQSAASASCLELQPAYVAFMGSLSEG</sequence>